<evidence type="ECO:0008006" key="3">
    <source>
        <dbReference type="Google" id="ProtNLM"/>
    </source>
</evidence>
<dbReference type="GO" id="GO:0003677">
    <property type="term" value="F:DNA binding"/>
    <property type="evidence" value="ECO:0007669"/>
    <property type="project" value="InterPro"/>
</dbReference>
<accession>L2GSI1</accession>
<dbReference type="OMA" id="RENMKMT"/>
<dbReference type="InterPro" id="IPR010982">
    <property type="entry name" value="Lambda_DNA-bd_dom_sf"/>
</dbReference>
<dbReference type="InParanoid" id="L2GSI1"/>
<dbReference type="HOGENOM" id="CLU_2401336_0_0_1"/>
<evidence type="ECO:0000313" key="1">
    <source>
        <dbReference type="EMBL" id="ELA46253.1"/>
    </source>
</evidence>
<sequence>MSEQDTKPLIIKKHVKKSVKQEDEQPKLIKLDARSAKIVVHARENMKMTQKDLAGKINKPVGVVRDAEKGVEVERSVVEMIEGVLGVKVQGGK</sequence>
<dbReference type="Gene3D" id="1.10.260.40">
    <property type="entry name" value="lambda repressor-like DNA-binding domains"/>
    <property type="match status" value="1"/>
</dbReference>
<gene>
    <name evidence="1" type="ORF">VCUG_02262</name>
</gene>
<organism evidence="1 2">
    <name type="scientific">Vavraia culicis (isolate floridensis)</name>
    <name type="common">Microsporidian parasite</name>
    <dbReference type="NCBI Taxonomy" id="948595"/>
    <lineage>
        <taxon>Eukaryota</taxon>
        <taxon>Fungi</taxon>
        <taxon>Fungi incertae sedis</taxon>
        <taxon>Microsporidia</taxon>
        <taxon>Pleistophoridae</taxon>
        <taxon>Vavraia</taxon>
    </lineage>
</organism>
<proteinExistence type="predicted"/>
<dbReference type="EMBL" id="GL877454">
    <property type="protein sequence ID" value="ELA46253.1"/>
    <property type="molecule type" value="Genomic_DNA"/>
</dbReference>
<dbReference type="GeneID" id="19880126"/>
<dbReference type="SUPFAM" id="SSF47413">
    <property type="entry name" value="lambda repressor-like DNA-binding domains"/>
    <property type="match status" value="1"/>
</dbReference>
<dbReference type="RefSeq" id="XP_008075272.1">
    <property type="nucleotide sequence ID" value="XM_008077081.1"/>
</dbReference>
<dbReference type="VEuPathDB" id="MicrosporidiaDB:VCUG_02262"/>
<dbReference type="Proteomes" id="UP000011081">
    <property type="component" value="Unassembled WGS sequence"/>
</dbReference>
<reference evidence="2" key="1">
    <citation type="submission" date="2011-03" db="EMBL/GenBank/DDBJ databases">
        <title>The genome sequence of Vavraia culicis strain floridensis.</title>
        <authorList>
            <consortium name="The Broad Institute Genome Sequencing Platform"/>
            <person name="Cuomo C."/>
            <person name="Becnel J."/>
            <person name="Sanscrainte N."/>
            <person name="Young S.K."/>
            <person name="Zeng Q."/>
            <person name="Gargeya S."/>
            <person name="Fitzgerald M."/>
            <person name="Haas B."/>
            <person name="Abouelleil A."/>
            <person name="Alvarado L."/>
            <person name="Arachchi H.M."/>
            <person name="Berlin A."/>
            <person name="Chapman S.B."/>
            <person name="Gearin G."/>
            <person name="Goldberg J."/>
            <person name="Griggs A."/>
            <person name="Gujja S."/>
            <person name="Hansen M."/>
            <person name="Heiman D."/>
            <person name="Howarth C."/>
            <person name="Larimer J."/>
            <person name="Lui A."/>
            <person name="MacDonald P.J.P."/>
            <person name="McCowen C."/>
            <person name="Montmayeur A."/>
            <person name="Murphy C."/>
            <person name="Neiman D."/>
            <person name="Pearson M."/>
            <person name="Priest M."/>
            <person name="Roberts A."/>
            <person name="Saif S."/>
            <person name="Shea T."/>
            <person name="Sisk P."/>
            <person name="Stolte C."/>
            <person name="Sykes S."/>
            <person name="Wortman J."/>
            <person name="Nusbaum C."/>
            <person name="Birren B."/>
        </authorList>
    </citation>
    <scope>NUCLEOTIDE SEQUENCE [LARGE SCALE GENOMIC DNA]</scope>
    <source>
        <strain evidence="2">floridensis</strain>
    </source>
</reference>
<dbReference type="AlphaFoldDB" id="L2GSI1"/>
<protein>
    <recommendedName>
        <fullName evidence="3">HTH cro/C1-type domain-containing protein</fullName>
    </recommendedName>
</protein>
<keyword evidence="2" id="KW-1185">Reference proteome</keyword>
<evidence type="ECO:0000313" key="2">
    <source>
        <dbReference type="Proteomes" id="UP000011081"/>
    </source>
</evidence>
<dbReference type="OrthoDB" id="10253401at2759"/>
<name>L2GSI1_VAVCU</name>